<reference evidence="1 2" key="1">
    <citation type="submission" date="2010-10" db="EMBL/GenBank/DDBJ databases">
        <authorList>
            <person name="Durkin A.S."/>
            <person name="Madupu R."/>
            <person name="Torralba M."/>
            <person name="Gillis M."/>
            <person name="Methe B."/>
            <person name="Sutton G."/>
            <person name="Nelson K.E."/>
        </authorList>
    </citation>
    <scope>NUCLEOTIDE SEQUENCE [LARGE SCALE GENOMIC DNA]</scope>
    <source>
        <strain evidence="1 2">JCVIHMP022</strain>
    </source>
</reference>
<protein>
    <recommendedName>
        <fullName evidence="3">SCP domain-containing protein</fullName>
    </recommendedName>
</protein>
<evidence type="ECO:0008006" key="3">
    <source>
        <dbReference type="Google" id="ProtNLM"/>
    </source>
</evidence>
<proteinExistence type="predicted"/>
<name>A0AB72YZX9_9BIFI</name>
<dbReference type="EMBL" id="AEHJ01000028">
    <property type="protein sequence ID" value="EFO77412.1"/>
    <property type="molecule type" value="Genomic_DNA"/>
</dbReference>
<dbReference type="AlphaFoldDB" id="A0AB72YZX9"/>
<evidence type="ECO:0000313" key="1">
    <source>
        <dbReference type="EMBL" id="EFO77412.1"/>
    </source>
</evidence>
<accession>A0AB72YZX9</accession>
<comment type="caution">
    <text evidence="1">The sequence shown here is derived from an EMBL/GenBank/DDBJ whole genome shotgun (WGS) entry which is preliminary data.</text>
</comment>
<organism evidence="1 2">
    <name type="scientific">Bifidobacterium dentium JCVIHMP022</name>
    <dbReference type="NCBI Taxonomy" id="553191"/>
    <lineage>
        <taxon>Bacteria</taxon>
        <taxon>Bacillati</taxon>
        <taxon>Actinomycetota</taxon>
        <taxon>Actinomycetes</taxon>
        <taxon>Bifidobacteriales</taxon>
        <taxon>Bifidobacteriaceae</taxon>
        <taxon>Bifidobacterium</taxon>
    </lineage>
</organism>
<dbReference type="Proteomes" id="UP000003457">
    <property type="component" value="Unassembled WGS sequence"/>
</dbReference>
<gene>
    <name evidence="1" type="ORF">HMPREF9003_1498</name>
</gene>
<sequence length="39" mass="4340">MGHRQNLIGKQAVLWAADRRIFGTTESSVHCSELQTIAN</sequence>
<evidence type="ECO:0000313" key="2">
    <source>
        <dbReference type="Proteomes" id="UP000003457"/>
    </source>
</evidence>